<comment type="caution">
    <text evidence="2">The sequence shown here is derived from an EMBL/GenBank/DDBJ whole genome shotgun (WGS) entry which is preliminary data.</text>
</comment>
<feature type="compositionally biased region" description="Basic residues" evidence="1">
    <location>
        <begin position="1"/>
        <end position="10"/>
    </location>
</feature>
<feature type="compositionally biased region" description="Low complexity" evidence="1">
    <location>
        <begin position="202"/>
        <end position="215"/>
    </location>
</feature>
<feature type="region of interest" description="Disordered" evidence="1">
    <location>
        <begin position="609"/>
        <end position="632"/>
    </location>
</feature>
<sequence length="632" mass="68184">MLDKVKKSKKAAQVVKRDSSSNASSSEWSQSSMTEGNQIYESMYDKIKRRTNKDQAQMKEALKKAKKLAKKKKKKKRQEKEKKKERERDKDKSESRGKLSRVIMNDRSSSSSSEGSISSRSSSFSSSTSGSDTDRCLSDDARQSRKQQVASKTRLSASEHQKLLRQLSVSPTSDSSSSTSPPPMLPKKLKTARKNSADLAPSKQQQSTKKQVSGSGALMKKTKKSFAMSSYSTTKRLIEEQRKRPMTKETLKTTTPPAGKKAKMLKSPPPRMRYPTSSSSSEEEPEREQSRLVKSREQSSSKGFDSSSDSSQPRISRSCSPESDTRAAASTSSGHSRQLASPLPDPGPTSAIPSDNLEVALAPFEPEQEEVTITSSASGTDIPTKPSPELEFISAQIPANKPIMMPQAATFQLPVATSISLPNGTQAQPVLTALPQPVILATPTQSLPIIQGLNKDAMQRPRFTLGIVKTASPTTLLISGPLKSAQSAIGQTIFIPSTATRTDGTQHRQLLFTNTAPTPPLPKTTQLLQLANPTTVVSAAVPVPAMATSNSVATYVSNVIARVKLESNGEVVSSPNPLPPNAARARKTSPKKPLVPIAQKLPEDHAILRGSSSRSVSGPPPVDTMTVGLFIQ</sequence>
<protein>
    <submittedName>
        <fullName evidence="2">Uncharacterized protein</fullName>
    </submittedName>
</protein>
<feature type="compositionally biased region" description="Basic and acidic residues" evidence="1">
    <location>
        <begin position="52"/>
        <end position="63"/>
    </location>
</feature>
<reference evidence="2 3" key="1">
    <citation type="submission" date="2024-11" db="EMBL/GenBank/DDBJ databases">
        <title>Adaptive evolution of stress response genes in parasites aligns with host niche diversity.</title>
        <authorList>
            <person name="Hahn C."/>
            <person name="Resl P."/>
        </authorList>
    </citation>
    <scope>NUCLEOTIDE SEQUENCE [LARGE SCALE GENOMIC DNA]</scope>
    <source>
        <strain evidence="2">EGGRZ-B1_66</strain>
        <tissue evidence="2">Body</tissue>
    </source>
</reference>
<dbReference type="Proteomes" id="UP001626550">
    <property type="component" value="Unassembled WGS sequence"/>
</dbReference>
<feature type="compositionally biased region" description="Basic and acidic residues" evidence="1">
    <location>
        <begin position="287"/>
        <end position="299"/>
    </location>
</feature>
<feature type="compositionally biased region" description="Polar residues" evidence="1">
    <location>
        <begin position="146"/>
        <end position="156"/>
    </location>
</feature>
<proteinExistence type="predicted"/>
<feature type="compositionally biased region" description="Low complexity" evidence="1">
    <location>
        <begin position="108"/>
        <end position="131"/>
    </location>
</feature>
<feature type="compositionally biased region" description="Basic and acidic residues" evidence="1">
    <location>
        <begin position="78"/>
        <end position="97"/>
    </location>
</feature>
<feature type="compositionally biased region" description="Basic and acidic residues" evidence="1">
    <location>
        <begin position="132"/>
        <end position="143"/>
    </location>
</feature>
<name>A0ABD2QBH5_9PLAT</name>
<feature type="compositionally biased region" description="Basic and acidic residues" evidence="1">
    <location>
        <begin position="236"/>
        <end position="251"/>
    </location>
</feature>
<feature type="compositionally biased region" description="Basic residues" evidence="1">
    <location>
        <begin position="64"/>
        <end position="77"/>
    </location>
</feature>
<accession>A0ABD2QBH5</accession>
<feature type="compositionally biased region" description="Polar residues" evidence="1">
    <location>
        <begin position="328"/>
        <end position="339"/>
    </location>
</feature>
<keyword evidence="3" id="KW-1185">Reference proteome</keyword>
<dbReference type="EMBL" id="JBJKFK010000512">
    <property type="protein sequence ID" value="KAL3316617.1"/>
    <property type="molecule type" value="Genomic_DNA"/>
</dbReference>
<feature type="region of interest" description="Disordered" evidence="1">
    <location>
        <begin position="1"/>
        <end position="354"/>
    </location>
</feature>
<gene>
    <name evidence="2" type="ORF">Ciccas_004735</name>
</gene>
<feature type="region of interest" description="Disordered" evidence="1">
    <location>
        <begin position="570"/>
        <end position="593"/>
    </location>
</feature>
<feature type="compositionally biased region" description="Low complexity" evidence="1">
    <location>
        <begin position="20"/>
        <end position="32"/>
    </location>
</feature>
<evidence type="ECO:0000313" key="2">
    <source>
        <dbReference type="EMBL" id="KAL3316617.1"/>
    </source>
</evidence>
<feature type="compositionally biased region" description="Low complexity" evidence="1">
    <location>
        <begin position="167"/>
        <end position="179"/>
    </location>
</feature>
<feature type="compositionally biased region" description="Polar residues" evidence="1">
    <location>
        <begin position="371"/>
        <end position="381"/>
    </location>
</feature>
<dbReference type="AlphaFoldDB" id="A0ABD2QBH5"/>
<organism evidence="2 3">
    <name type="scientific">Cichlidogyrus casuarinus</name>
    <dbReference type="NCBI Taxonomy" id="1844966"/>
    <lineage>
        <taxon>Eukaryota</taxon>
        <taxon>Metazoa</taxon>
        <taxon>Spiralia</taxon>
        <taxon>Lophotrochozoa</taxon>
        <taxon>Platyhelminthes</taxon>
        <taxon>Monogenea</taxon>
        <taxon>Monopisthocotylea</taxon>
        <taxon>Dactylogyridea</taxon>
        <taxon>Ancyrocephalidae</taxon>
        <taxon>Cichlidogyrus</taxon>
    </lineage>
</organism>
<feature type="compositionally biased region" description="Low complexity" evidence="1">
    <location>
        <begin position="300"/>
        <end position="320"/>
    </location>
</feature>
<feature type="region of interest" description="Disordered" evidence="1">
    <location>
        <begin position="367"/>
        <end position="387"/>
    </location>
</feature>
<evidence type="ECO:0000256" key="1">
    <source>
        <dbReference type="SAM" id="MobiDB-lite"/>
    </source>
</evidence>
<evidence type="ECO:0000313" key="3">
    <source>
        <dbReference type="Proteomes" id="UP001626550"/>
    </source>
</evidence>